<sequence>MKHLLFATLCFCSLGLFAQQRYYVATESSGDGSGLSWNNASGNLCSIIDGAKPGDIIYVAQGRYCGGFTVKNGVTVLGGYTVGDDSPESRVLPNGDSDNGSILDGCGKYRVITQTSAVETPSTFDGFVIENGCASTGAGALIMGGCTLNNCVIRNCTSGLPAIGEYIESAKGVVIATDKSSSSVDVVSTTFATQLCQYERAQQLPGVGNTPGTARWHIPTADEMQAILSERMIEQNVADFTCHKVETVYTVLPVCEP</sequence>
<name>A0A0H5PYF4_9ZZZZ</name>
<dbReference type="AlphaFoldDB" id="A0A0H5PYF4"/>
<organism evidence="1">
    <name type="scientific">uncultured prokaryote</name>
    <dbReference type="NCBI Taxonomy" id="198431"/>
    <lineage>
        <taxon>unclassified sequences</taxon>
        <taxon>environmental samples</taxon>
    </lineage>
</organism>
<dbReference type="InterPro" id="IPR012334">
    <property type="entry name" value="Pectin_lyas_fold"/>
</dbReference>
<protein>
    <recommendedName>
        <fullName evidence="2">Right handed beta helix domain-containing protein</fullName>
    </recommendedName>
</protein>
<evidence type="ECO:0000313" key="1">
    <source>
        <dbReference type="EMBL" id="CRY94583.1"/>
    </source>
</evidence>
<dbReference type="EMBL" id="LN852959">
    <property type="protein sequence ID" value="CRY94583.1"/>
    <property type="molecule type" value="Genomic_DNA"/>
</dbReference>
<proteinExistence type="predicted"/>
<reference evidence="1" key="2">
    <citation type="submission" date="2015-07" db="EMBL/GenBank/DDBJ databases">
        <title>Plasmids, circular viruses and viroids from rat gut.</title>
        <authorList>
            <person name="Jorgensen T.J."/>
            <person name="Hansen M.A."/>
            <person name="Xu Z."/>
            <person name="Tabak M.A."/>
            <person name="Sorensen S.J."/>
            <person name="Hansen L.H."/>
        </authorList>
    </citation>
    <scope>NUCLEOTIDE SEQUENCE</scope>
    <source>
        <strain evidence="1">RGRH0287</strain>
    </source>
</reference>
<dbReference type="InterPro" id="IPR011050">
    <property type="entry name" value="Pectin_lyase_fold/virulence"/>
</dbReference>
<dbReference type="Gene3D" id="2.160.20.10">
    <property type="entry name" value="Single-stranded right-handed beta-helix, Pectin lyase-like"/>
    <property type="match status" value="1"/>
</dbReference>
<accession>A0A0H5PYF4</accession>
<dbReference type="SUPFAM" id="SSF51126">
    <property type="entry name" value="Pectin lyase-like"/>
    <property type="match status" value="1"/>
</dbReference>
<evidence type="ECO:0008006" key="2">
    <source>
        <dbReference type="Google" id="ProtNLM"/>
    </source>
</evidence>
<reference evidence="1" key="1">
    <citation type="submission" date="2015-06" db="EMBL/GenBank/DDBJ databases">
        <authorList>
            <person name="Joergensen T."/>
        </authorList>
    </citation>
    <scope>NUCLEOTIDE SEQUENCE</scope>
    <source>
        <strain evidence="1">RGRH0287</strain>
    </source>
</reference>